<gene>
    <name evidence="2" type="ORF">CKA38_05990</name>
</gene>
<feature type="region of interest" description="Disordered" evidence="1">
    <location>
        <begin position="39"/>
        <end position="58"/>
    </location>
</feature>
<keyword evidence="3" id="KW-1185">Reference proteome</keyword>
<dbReference type="Proteomes" id="UP000244896">
    <property type="component" value="Chromosome"/>
</dbReference>
<dbReference type="EMBL" id="CP023004">
    <property type="protein sequence ID" value="AWI08862.1"/>
    <property type="molecule type" value="Genomic_DNA"/>
</dbReference>
<evidence type="ECO:0008006" key="4">
    <source>
        <dbReference type="Google" id="ProtNLM"/>
    </source>
</evidence>
<reference evidence="2 3" key="1">
    <citation type="journal article" date="2018" name="Syst. Appl. Microbiol.">
        <title>Ereboglobus luteus gen. nov. sp. nov. from cockroach guts, and new insights into the oxygen relationship of the genera Opitutus and Didymococcus (Verrucomicrobia: Opitutaceae).</title>
        <authorList>
            <person name="Tegtmeier D."/>
            <person name="Belitz A."/>
            <person name="Radek R."/>
            <person name="Heimerl T."/>
            <person name="Brune A."/>
        </authorList>
    </citation>
    <scope>NUCLEOTIDE SEQUENCE [LARGE SCALE GENOMIC DNA]</scope>
    <source>
        <strain evidence="2 3">Ho45</strain>
    </source>
</reference>
<sequence length="94" mass="10333">MKTTGKRIHAKPAFDADGYQTGMNTLNNEALPALDGASWRPLHGGARPGAGRKPSKREPITLRLRPVVARKLRAAAKREKVSTSDFAERWLVDV</sequence>
<dbReference type="OrthoDB" id="9983526at2"/>
<protein>
    <recommendedName>
        <fullName evidence="4">Ribbon-helix-helix protein CopG domain-containing protein</fullName>
    </recommendedName>
</protein>
<dbReference type="KEGG" id="elut:CKA38_05990"/>
<evidence type="ECO:0000313" key="2">
    <source>
        <dbReference type="EMBL" id="AWI08862.1"/>
    </source>
</evidence>
<proteinExistence type="predicted"/>
<dbReference type="RefSeq" id="WP_108824674.1">
    <property type="nucleotide sequence ID" value="NZ_CP023004.1"/>
</dbReference>
<accession>A0A2U8E2V7</accession>
<name>A0A2U8E2V7_9BACT</name>
<evidence type="ECO:0000256" key="1">
    <source>
        <dbReference type="SAM" id="MobiDB-lite"/>
    </source>
</evidence>
<evidence type="ECO:0000313" key="3">
    <source>
        <dbReference type="Proteomes" id="UP000244896"/>
    </source>
</evidence>
<organism evidence="2 3">
    <name type="scientific">Ereboglobus luteus</name>
    <dbReference type="NCBI Taxonomy" id="1796921"/>
    <lineage>
        <taxon>Bacteria</taxon>
        <taxon>Pseudomonadati</taxon>
        <taxon>Verrucomicrobiota</taxon>
        <taxon>Opitutia</taxon>
        <taxon>Opitutales</taxon>
        <taxon>Opitutaceae</taxon>
        <taxon>Ereboglobus</taxon>
    </lineage>
</organism>
<dbReference type="AlphaFoldDB" id="A0A2U8E2V7"/>